<dbReference type="PANTHER" id="PTHR34322">
    <property type="entry name" value="TRANSPOSASE, Y1_TNP DOMAIN-CONTAINING"/>
    <property type="match status" value="1"/>
</dbReference>
<dbReference type="InterPro" id="IPR002686">
    <property type="entry name" value="Transposase_17"/>
</dbReference>
<evidence type="ECO:0000313" key="2">
    <source>
        <dbReference type="EMBL" id="SFN11620.1"/>
    </source>
</evidence>
<dbReference type="PANTHER" id="PTHR34322:SF2">
    <property type="entry name" value="TRANSPOSASE IS200-LIKE DOMAIN-CONTAINING PROTEIN"/>
    <property type="match status" value="1"/>
</dbReference>
<reference evidence="2 3" key="1">
    <citation type="submission" date="2016-10" db="EMBL/GenBank/DDBJ databases">
        <authorList>
            <person name="de Groot N.N."/>
        </authorList>
    </citation>
    <scope>NUCLEOTIDE SEQUENCE [LARGE SCALE GENOMIC DNA]</scope>
    <source>
        <strain evidence="2 3">CGMCC 1.7659</strain>
    </source>
</reference>
<dbReference type="Pfam" id="PF01797">
    <property type="entry name" value="Y1_Tnp"/>
    <property type="match status" value="1"/>
</dbReference>
<organism evidence="2 3">
    <name type="scientific">Dokdonella immobilis</name>
    <dbReference type="NCBI Taxonomy" id="578942"/>
    <lineage>
        <taxon>Bacteria</taxon>
        <taxon>Pseudomonadati</taxon>
        <taxon>Pseudomonadota</taxon>
        <taxon>Gammaproteobacteria</taxon>
        <taxon>Lysobacterales</taxon>
        <taxon>Rhodanobacteraceae</taxon>
        <taxon>Dokdonella</taxon>
    </lineage>
</organism>
<dbReference type="SUPFAM" id="SSF143422">
    <property type="entry name" value="Transposase IS200-like"/>
    <property type="match status" value="1"/>
</dbReference>
<dbReference type="STRING" id="578942.SAMN05216289_104203"/>
<gene>
    <name evidence="2" type="ORF">SAMN05216289_104203</name>
</gene>
<keyword evidence="3" id="KW-1185">Reference proteome</keyword>
<dbReference type="InterPro" id="IPR036515">
    <property type="entry name" value="Transposase_17_sf"/>
</dbReference>
<dbReference type="Gene3D" id="3.30.70.1290">
    <property type="entry name" value="Transposase IS200-like"/>
    <property type="match status" value="1"/>
</dbReference>
<dbReference type="GO" id="GO:0003677">
    <property type="term" value="F:DNA binding"/>
    <property type="evidence" value="ECO:0007669"/>
    <property type="project" value="InterPro"/>
</dbReference>
<dbReference type="Proteomes" id="UP000198575">
    <property type="component" value="Unassembled WGS sequence"/>
</dbReference>
<evidence type="ECO:0000259" key="1">
    <source>
        <dbReference type="SMART" id="SM01321"/>
    </source>
</evidence>
<dbReference type="GO" id="GO:0004803">
    <property type="term" value="F:transposase activity"/>
    <property type="evidence" value="ECO:0007669"/>
    <property type="project" value="InterPro"/>
</dbReference>
<proteinExistence type="predicted"/>
<dbReference type="OrthoDB" id="9814067at2"/>
<name>A0A1I4WED5_9GAMM</name>
<sequence length="284" mass="32793">MARPLRIELAGALYHVTSRGDRREDIYLDDADRAMFLEVLGEVCERFQWACHAYCLMSNHYHLLIETRDSTLAKGMRQLNGVFTQRSNRRHRRVGHVFQGRYKAILVQKETYLLEVARYVVLNPVRAGMVRSANDWPWSSYRATGGWVEAPPWLNSDWLLSAFGTRRKAAMEAYRRFVSEGRGAASVWDDLKRQMYLGDEAFVDRMIASLEGDASLDEVPATQHRPPPRSLQHYAKMHRDRDEAIVAAYASGGYSMKAIADHFGLHYSMISRIVNREKNPERKR</sequence>
<dbReference type="SMART" id="SM01321">
    <property type="entry name" value="Y1_Tnp"/>
    <property type="match status" value="1"/>
</dbReference>
<dbReference type="EMBL" id="FOVF01000004">
    <property type="protein sequence ID" value="SFN11620.1"/>
    <property type="molecule type" value="Genomic_DNA"/>
</dbReference>
<evidence type="ECO:0000313" key="3">
    <source>
        <dbReference type="Proteomes" id="UP000198575"/>
    </source>
</evidence>
<accession>A0A1I4WED5</accession>
<dbReference type="GO" id="GO:0006313">
    <property type="term" value="P:DNA transposition"/>
    <property type="evidence" value="ECO:0007669"/>
    <property type="project" value="InterPro"/>
</dbReference>
<dbReference type="NCBIfam" id="NF047646">
    <property type="entry name" value="REP_Tyr_transpos"/>
    <property type="match status" value="1"/>
</dbReference>
<feature type="domain" description="Transposase IS200-like" evidence="1">
    <location>
        <begin position="9"/>
        <end position="123"/>
    </location>
</feature>
<protein>
    <submittedName>
        <fullName evidence="2">REP element-mobilizing transposase RayT</fullName>
    </submittedName>
</protein>
<dbReference type="AlphaFoldDB" id="A0A1I4WED5"/>